<evidence type="ECO:0000256" key="5">
    <source>
        <dbReference type="SAM" id="MobiDB-lite"/>
    </source>
</evidence>
<dbReference type="GO" id="GO:0072330">
    <property type="term" value="P:monocarboxylic acid biosynthetic process"/>
    <property type="evidence" value="ECO:0007669"/>
    <property type="project" value="UniProtKB-ARBA"/>
</dbReference>
<keyword evidence="8" id="KW-1185">Reference proteome</keyword>
<comment type="similarity">
    <text evidence="1">Belongs to the type-B carboxylesterase/lipase family.</text>
</comment>
<evidence type="ECO:0000313" key="7">
    <source>
        <dbReference type="EMBL" id="KAJ5114457.1"/>
    </source>
</evidence>
<dbReference type="InterPro" id="IPR002018">
    <property type="entry name" value="CarbesteraseB"/>
</dbReference>
<keyword evidence="2" id="KW-0378">Hydrolase</keyword>
<name>A0A9W9GAF7_9EURO</name>
<evidence type="ECO:0000256" key="4">
    <source>
        <dbReference type="PIRSR" id="PIRSR600997-1"/>
    </source>
</evidence>
<proteinExistence type="inferred from homology"/>
<dbReference type="SUPFAM" id="SSF53474">
    <property type="entry name" value="alpha/beta-Hydrolases"/>
    <property type="match status" value="1"/>
</dbReference>
<reference evidence="7" key="1">
    <citation type="submission" date="2022-11" db="EMBL/GenBank/DDBJ databases">
        <authorList>
            <person name="Petersen C."/>
        </authorList>
    </citation>
    <scope>NUCLEOTIDE SEQUENCE</scope>
    <source>
        <strain evidence="7">IBT 34128</strain>
    </source>
</reference>
<feature type="active site" description="Charge relay system" evidence="4">
    <location>
        <position position="262"/>
    </location>
</feature>
<keyword evidence="3" id="KW-1015">Disulfide bond</keyword>
<feature type="region of interest" description="Disordered" evidence="5">
    <location>
        <begin position="1"/>
        <end position="25"/>
    </location>
</feature>
<protein>
    <recommendedName>
        <fullName evidence="6">Carboxylesterase type B domain-containing protein</fullName>
    </recommendedName>
</protein>
<dbReference type="Proteomes" id="UP001141434">
    <property type="component" value="Unassembled WGS sequence"/>
</dbReference>
<dbReference type="PANTHER" id="PTHR43918">
    <property type="entry name" value="ACETYLCHOLINESTERASE"/>
    <property type="match status" value="1"/>
</dbReference>
<reference evidence="7" key="2">
    <citation type="journal article" date="2023" name="IMA Fungus">
        <title>Comparative genomic study of the Penicillium genus elucidates a diverse pangenome and 15 lateral gene transfer events.</title>
        <authorList>
            <person name="Petersen C."/>
            <person name="Sorensen T."/>
            <person name="Nielsen M.R."/>
            <person name="Sondergaard T.E."/>
            <person name="Sorensen J.L."/>
            <person name="Fitzpatrick D.A."/>
            <person name="Frisvad J.C."/>
            <person name="Nielsen K.L."/>
        </authorList>
    </citation>
    <scope>NUCLEOTIDE SEQUENCE</scope>
    <source>
        <strain evidence="7">IBT 34128</strain>
    </source>
</reference>
<dbReference type="AlphaFoldDB" id="A0A9W9GAF7"/>
<evidence type="ECO:0000256" key="2">
    <source>
        <dbReference type="ARBA" id="ARBA00022801"/>
    </source>
</evidence>
<dbReference type="GeneID" id="81389968"/>
<dbReference type="RefSeq" id="XP_056515650.1">
    <property type="nucleotide sequence ID" value="XM_056650800.1"/>
</dbReference>
<dbReference type="GO" id="GO:0004104">
    <property type="term" value="F:cholinesterase activity"/>
    <property type="evidence" value="ECO:0007669"/>
    <property type="project" value="InterPro"/>
</dbReference>
<gene>
    <name evidence="7" type="ORF">NUU61_000216</name>
</gene>
<sequence>MHPANQRIRRRIPRTDQTPAPAAGESEDCLNLNVFTPASASSTGSKAVLVWFYGGGFVYGATSVPLYDGTSFAANQDLVVVTVNYRTNVFGFPADSKIPVKERNVGLLDQRLALDWVHRNIAKLGGDPSKVTLVGESAGGSSVDALVVSPPHPVPFRAAIMESGQSTIKTPLDADPKTYTKSWKSLVHLAKCPSDDDAVECLRKLPARDLKHLVEKNSLAFGPVSDGGHTWAETPQLARQLSTDKISSIARVPVLIGSNADEDKPFAIGQNDTRKFLASNGIRGVYADMLLKAYPLGSPGAHTENDRISLIATDAFMHCPAQKYANLSAGVGIPTWRYFFNASFPNNEIFKGSGAYHSAEIQFVFGTYPQAKATPFERDVGRVMQTAWADFAKDPVKGPGWKQDPQVAVFGDGVKAGMSAEGRNALRVVDSGFMDRRCRLYQELYR</sequence>
<comment type="caution">
    <text evidence="7">The sequence shown here is derived from an EMBL/GenBank/DDBJ whole genome shotgun (WGS) entry which is preliminary data.</text>
</comment>
<accession>A0A9W9GAF7</accession>
<dbReference type="EMBL" id="JAPMSZ010000001">
    <property type="protein sequence ID" value="KAJ5114457.1"/>
    <property type="molecule type" value="Genomic_DNA"/>
</dbReference>
<dbReference type="InterPro" id="IPR000997">
    <property type="entry name" value="Cholinesterase"/>
</dbReference>
<evidence type="ECO:0000313" key="8">
    <source>
        <dbReference type="Proteomes" id="UP001141434"/>
    </source>
</evidence>
<dbReference type="GO" id="GO:0017000">
    <property type="term" value="P:antibiotic biosynthetic process"/>
    <property type="evidence" value="ECO:0007669"/>
    <property type="project" value="UniProtKB-ARBA"/>
</dbReference>
<dbReference type="PANTHER" id="PTHR43918:SF4">
    <property type="entry name" value="CARBOXYLIC ESTER HYDROLASE"/>
    <property type="match status" value="1"/>
</dbReference>
<feature type="domain" description="Carboxylesterase type B" evidence="6">
    <location>
        <begin position="20"/>
        <end position="394"/>
    </location>
</feature>
<dbReference type="OrthoDB" id="408631at2759"/>
<feature type="active site" description="Charge relay system" evidence="4">
    <location>
        <position position="357"/>
    </location>
</feature>
<feature type="active site" description="Acyl-ester intermediate" evidence="4">
    <location>
        <position position="137"/>
    </location>
</feature>
<dbReference type="InterPro" id="IPR029058">
    <property type="entry name" value="AB_hydrolase_fold"/>
</dbReference>
<dbReference type="Pfam" id="PF00135">
    <property type="entry name" value="COesterase"/>
    <property type="match status" value="1"/>
</dbReference>
<dbReference type="PRINTS" id="PR00878">
    <property type="entry name" value="CHOLNESTRASE"/>
</dbReference>
<evidence type="ECO:0000256" key="3">
    <source>
        <dbReference type="ARBA" id="ARBA00023157"/>
    </source>
</evidence>
<evidence type="ECO:0000256" key="1">
    <source>
        <dbReference type="ARBA" id="ARBA00005964"/>
    </source>
</evidence>
<dbReference type="Gene3D" id="3.40.50.1820">
    <property type="entry name" value="alpha/beta hydrolase"/>
    <property type="match status" value="1"/>
</dbReference>
<evidence type="ECO:0000259" key="6">
    <source>
        <dbReference type="Pfam" id="PF00135"/>
    </source>
</evidence>
<organism evidence="7 8">
    <name type="scientific">Penicillium alfredii</name>
    <dbReference type="NCBI Taxonomy" id="1506179"/>
    <lineage>
        <taxon>Eukaryota</taxon>
        <taxon>Fungi</taxon>
        <taxon>Dikarya</taxon>
        <taxon>Ascomycota</taxon>
        <taxon>Pezizomycotina</taxon>
        <taxon>Eurotiomycetes</taxon>
        <taxon>Eurotiomycetidae</taxon>
        <taxon>Eurotiales</taxon>
        <taxon>Aspergillaceae</taxon>
        <taxon>Penicillium</taxon>
    </lineage>
</organism>
<dbReference type="InterPro" id="IPR050654">
    <property type="entry name" value="AChE-related_enzymes"/>
</dbReference>